<dbReference type="GO" id="GO:0016757">
    <property type="term" value="F:glycosyltransferase activity"/>
    <property type="evidence" value="ECO:0007669"/>
    <property type="project" value="InterPro"/>
</dbReference>
<protein>
    <recommendedName>
        <fullName evidence="2">Glycosyl transferase family 1 domain-containing protein</fullName>
    </recommendedName>
</protein>
<dbReference type="OrthoDB" id="9764577at2"/>
<dbReference type="HOGENOM" id="CLU_009583_27_0_6"/>
<dbReference type="EMBL" id="JH413793">
    <property type="protein sequence ID" value="EHL32849.1"/>
    <property type="molecule type" value="Genomic_DNA"/>
</dbReference>
<dbReference type="PANTHER" id="PTHR46401:SF2">
    <property type="entry name" value="GLYCOSYLTRANSFERASE WBBK-RELATED"/>
    <property type="match status" value="1"/>
</dbReference>
<organism evidence="3 4">
    <name type="scientific">Legionella drancourtii LLAP12</name>
    <dbReference type="NCBI Taxonomy" id="658187"/>
    <lineage>
        <taxon>Bacteria</taxon>
        <taxon>Pseudomonadati</taxon>
        <taxon>Pseudomonadota</taxon>
        <taxon>Gammaproteobacteria</taxon>
        <taxon>Legionellales</taxon>
        <taxon>Legionellaceae</taxon>
        <taxon>Legionella</taxon>
    </lineage>
</organism>
<gene>
    <name evidence="3" type="ORF">LDG_5087</name>
</gene>
<dbReference type="SUPFAM" id="SSF53756">
    <property type="entry name" value="UDP-Glycosyltransferase/glycogen phosphorylase"/>
    <property type="match status" value="1"/>
</dbReference>
<dbReference type="AlphaFoldDB" id="G9EIT1"/>
<evidence type="ECO:0000259" key="2">
    <source>
        <dbReference type="Pfam" id="PF00534"/>
    </source>
</evidence>
<dbReference type="InterPro" id="IPR001296">
    <property type="entry name" value="Glyco_trans_1"/>
</dbReference>
<dbReference type="eggNOG" id="COG0438">
    <property type="taxonomic scope" value="Bacteria"/>
</dbReference>
<dbReference type="Gene3D" id="3.40.50.2000">
    <property type="entry name" value="Glycogen Phosphorylase B"/>
    <property type="match status" value="2"/>
</dbReference>
<dbReference type="CDD" id="cd03809">
    <property type="entry name" value="GT4_MtfB-like"/>
    <property type="match status" value="1"/>
</dbReference>
<feature type="domain" description="Glycosyl transferase family 1" evidence="2">
    <location>
        <begin position="202"/>
        <end position="350"/>
    </location>
</feature>
<dbReference type="STRING" id="658187.LDG_5087"/>
<evidence type="ECO:0000313" key="3">
    <source>
        <dbReference type="EMBL" id="EHL32849.1"/>
    </source>
</evidence>
<accession>G9EIT1</accession>
<evidence type="ECO:0000256" key="1">
    <source>
        <dbReference type="ARBA" id="ARBA00022679"/>
    </source>
</evidence>
<dbReference type="GO" id="GO:0009103">
    <property type="term" value="P:lipopolysaccharide biosynthetic process"/>
    <property type="evidence" value="ECO:0007669"/>
    <property type="project" value="TreeGrafter"/>
</dbReference>
<sequence>MKLILSVEPIRFPLTGIGRYTWELARHLSLHSDVESLLYFTGTDFIKDLPTAGEHSNQQHKLKRLLQKSRLVTEVYRLLMPKLKKQILKGKEDHLYHGPNFFVPPFAGKKIATFHDLSPFTWPECHPPQRVKYAQKETPKTLKTADALIVDAEYIRQELASYFSYPLDKIFTVPLAASEEFRPYSEREAMPILSHYGLQHNQYTFFAGTIEPRKNLMTLMDAYEQLPLALRQRFPLVLSGYEGWRSEAIHQRIDKAKRSGWVNYLGFTPAEHLPVLYAGARLFAFPSLYEGFGLPVLEAMSSGVPVICSNSSTLPEVAGDAALMAAPQDVDAWSQLLQQGLVDDEWRKNAIVHGHLRAAQFSWARCAAQTMAVYRAVKEH</sequence>
<keyword evidence="4" id="KW-1185">Reference proteome</keyword>
<keyword evidence="1" id="KW-0808">Transferase</keyword>
<dbReference type="RefSeq" id="WP_006869078.1">
    <property type="nucleotide sequence ID" value="NZ_JH413793.1"/>
</dbReference>
<dbReference type="PANTHER" id="PTHR46401">
    <property type="entry name" value="GLYCOSYLTRANSFERASE WBBK-RELATED"/>
    <property type="match status" value="1"/>
</dbReference>
<dbReference type="Proteomes" id="UP000002770">
    <property type="component" value="Unassembled WGS sequence"/>
</dbReference>
<reference evidence="3 4" key="1">
    <citation type="journal article" date="2011" name="BMC Genomics">
        <title>Insight into cross-talk between intra-amoebal pathogens.</title>
        <authorList>
            <person name="Gimenez G."/>
            <person name="Bertelli C."/>
            <person name="Moliner C."/>
            <person name="Robert C."/>
            <person name="Raoult D."/>
            <person name="Fournier P.E."/>
            <person name="Greub G."/>
        </authorList>
    </citation>
    <scope>NUCLEOTIDE SEQUENCE [LARGE SCALE GENOMIC DNA]</scope>
    <source>
        <strain evidence="3 4">LLAP12</strain>
    </source>
</reference>
<evidence type="ECO:0000313" key="4">
    <source>
        <dbReference type="Proteomes" id="UP000002770"/>
    </source>
</evidence>
<proteinExistence type="predicted"/>
<dbReference type="Pfam" id="PF00534">
    <property type="entry name" value="Glycos_transf_1"/>
    <property type="match status" value="1"/>
</dbReference>
<dbReference type="FunFam" id="3.40.50.2000:FF:000119">
    <property type="entry name" value="Glycosyl transferase group 1"/>
    <property type="match status" value="1"/>
</dbReference>
<dbReference type="InParanoid" id="G9EIT1"/>
<name>G9EIT1_9GAMM</name>